<evidence type="ECO:0000313" key="2">
    <source>
        <dbReference type="EMBL" id="EEQ63659.1"/>
    </source>
</evidence>
<dbReference type="RefSeq" id="WP_005022118.1">
    <property type="nucleotide sequence ID" value="NZ_DS990443.1"/>
</dbReference>
<feature type="signal peptide" evidence="1">
    <location>
        <begin position="1"/>
        <end position="25"/>
    </location>
</feature>
<evidence type="ECO:0000313" key="3">
    <source>
        <dbReference type="Proteomes" id="UP000003953"/>
    </source>
</evidence>
<evidence type="ECO:0008006" key="4">
    <source>
        <dbReference type="Google" id="ProtNLM"/>
    </source>
</evidence>
<reference evidence="3" key="1">
    <citation type="journal article" date="2014" name="Genome Announc.">
        <title>Draft genome sequences of six enterohepatic helicobacter species isolated from humans and one from rhesus macaques.</title>
        <authorList>
            <person name="Shen Z."/>
            <person name="Sheh A."/>
            <person name="Young S.K."/>
            <person name="Abouelliel A."/>
            <person name="Ward D.V."/>
            <person name="Earl A.M."/>
            <person name="Fox J.G."/>
        </authorList>
    </citation>
    <scope>NUCLEOTIDE SEQUENCE [LARGE SCALE GENOMIC DNA]</scope>
    <source>
        <strain evidence="3">MIT 98-5489</strain>
    </source>
</reference>
<proteinExistence type="predicted"/>
<keyword evidence="1" id="KW-0732">Signal</keyword>
<sequence>MEFLKTRKIIVSVVLAAMLSNTANASLSDFVSNSLDTAVLNQNAGYFKSQAGGLMSLGSSRIRFGGNNGAFTPFNVQAPSLNIGCSGIDMVFGGFSYLNFDNIVEKLKKITTAAPAFAFKIALSTLCKDCDTIMTELEKIANAINGMNFDTCTALNNWNDKITGSLASNGISTGIGAGVVGDWLSGFGEGLGKSISDFTAYIHGQGGNNQGKDGSDAVKNVFKQGSLIKYIVEGEKNRTGFFKTAMGADYEDILRDLLGDVIGFTEKNGEEVKFRKELIQGSLDITRFVEALYKGTAGEKAELEIQVWNIVENNDGTIAPPTQGTPKKVKVDNFIDAIMDRINEIIIKGRGNNKLSADDQSFLGSLSQPTLQLINAAIANPDLNISAYSEVIAAQSFADLMNIVATEIEVEISKGINDQSIAKREGGGVTALSSGDIGEITKTFSDRFTKLRNQINVVIKQINEKNQTAIHTLREINRLVGDVQRRTQN</sequence>
<feature type="chain" id="PRO_5002951113" description="TraH protein" evidence="1">
    <location>
        <begin position="26"/>
        <end position="489"/>
    </location>
</feature>
<dbReference type="EMBL" id="DS990443">
    <property type="protein sequence ID" value="EEQ63659.1"/>
    <property type="molecule type" value="Genomic_DNA"/>
</dbReference>
<gene>
    <name evidence="2" type="ORF">HPMG_01116</name>
</gene>
<dbReference type="AlphaFoldDB" id="C5F065"/>
<keyword evidence="3" id="KW-1185">Reference proteome</keyword>
<dbReference type="Pfam" id="PF06122">
    <property type="entry name" value="TraH"/>
    <property type="match status" value="1"/>
</dbReference>
<organism evidence="2 3">
    <name type="scientific">Helicobacter pullorum MIT 98-5489</name>
    <dbReference type="NCBI Taxonomy" id="537972"/>
    <lineage>
        <taxon>Bacteria</taxon>
        <taxon>Pseudomonadati</taxon>
        <taxon>Campylobacterota</taxon>
        <taxon>Epsilonproteobacteria</taxon>
        <taxon>Campylobacterales</taxon>
        <taxon>Helicobacteraceae</taxon>
        <taxon>Helicobacter</taxon>
    </lineage>
</organism>
<dbReference type="eggNOG" id="ENOG502ZB1J">
    <property type="taxonomic scope" value="Bacteria"/>
</dbReference>
<evidence type="ECO:0000256" key="1">
    <source>
        <dbReference type="SAM" id="SignalP"/>
    </source>
</evidence>
<accession>C5F065</accession>
<protein>
    <recommendedName>
        <fullName evidence="4">TraH protein</fullName>
    </recommendedName>
</protein>
<dbReference type="InterPro" id="IPR010927">
    <property type="entry name" value="T4SS_TraH"/>
</dbReference>
<dbReference type="Proteomes" id="UP000003953">
    <property type="component" value="Unassembled WGS sequence"/>
</dbReference>
<dbReference type="HOGENOM" id="CLU_038342_1_1_7"/>
<name>C5F065_9HELI</name>